<feature type="non-terminal residue" evidence="2">
    <location>
        <position position="214"/>
    </location>
</feature>
<comment type="caution">
    <text evidence="2">The sequence shown here is derived from an EMBL/GenBank/DDBJ whole genome shotgun (WGS) entry which is preliminary data.</text>
</comment>
<name>A0A6I4P6K4_9MICO</name>
<sequence length="214" mass="21663">MLSGTLHRVASGARDWDAAAGPDALVAVAAPAPAGVVEAMAKRMRAGAAALEDLVGLLPIGDGAERVASFAIVLAETASPGRCTAVVRGDAVVDLHSPGGWRRLESHGIVPWHLAEFADVDAVRIGSEADPLPEDLALGDDRPPLGEAFRAGGVAWAAAGPAEPDPAAPVVGIGTPGPGARSRMRPVDLRQPGSRRPSGGSSAAARARAAEEHR</sequence>
<organism evidence="2 3">
    <name type="scientific">Agromyces seonyuensis</name>
    <dbReference type="NCBI Taxonomy" id="2662446"/>
    <lineage>
        <taxon>Bacteria</taxon>
        <taxon>Bacillati</taxon>
        <taxon>Actinomycetota</taxon>
        <taxon>Actinomycetes</taxon>
        <taxon>Micrococcales</taxon>
        <taxon>Microbacteriaceae</taxon>
        <taxon>Agromyces</taxon>
    </lineage>
</organism>
<feature type="region of interest" description="Disordered" evidence="1">
    <location>
        <begin position="160"/>
        <end position="214"/>
    </location>
</feature>
<gene>
    <name evidence="2" type="ORF">GB864_12040</name>
</gene>
<dbReference type="RefSeq" id="WP_202107189.1">
    <property type="nucleotide sequence ID" value="NZ_WSTA01000054.1"/>
</dbReference>
<keyword evidence="3" id="KW-1185">Reference proteome</keyword>
<proteinExistence type="predicted"/>
<dbReference type="AlphaFoldDB" id="A0A6I4P6K4"/>
<dbReference type="EMBL" id="WSTA01000054">
    <property type="protein sequence ID" value="MWB99274.1"/>
    <property type="molecule type" value="Genomic_DNA"/>
</dbReference>
<accession>A0A6I4P6K4</accession>
<protein>
    <submittedName>
        <fullName evidence="2">Uncharacterized protein</fullName>
    </submittedName>
</protein>
<evidence type="ECO:0000256" key="1">
    <source>
        <dbReference type="SAM" id="MobiDB-lite"/>
    </source>
</evidence>
<evidence type="ECO:0000313" key="3">
    <source>
        <dbReference type="Proteomes" id="UP000438182"/>
    </source>
</evidence>
<dbReference type="Proteomes" id="UP000438182">
    <property type="component" value="Unassembled WGS sequence"/>
</dbReference>
<feature type="compositionally biased region" description="Low complexity" evidence="1">
    <location>
        <begin position="192"/>
        <end position="207"/>
    </location>
</feature>
<evidence type="ECO:0000313" key="2">
    <source>
        <dbReference type="EMBL" id="MWB99274.1"/>
    </source>
</evidence>
<reference evidence="2 3" key="1">
    <citation type="submission" date="2019-12" db="EMBL/GenBank/DDBJ databases">
        <authorList>
            <person name="Kim Y.S."/>
        </authorList>
    </citation>
    <scope>NUCLEOTIDE SEQUENCE [LARGE SCALE GENOMIC DNA]</scope>
    <source>
        <strain evidence="2 3">MMS17-SY077</strain>
    </source>
</reference>